<dbReference type="Proteomes" id="UP000824927">
    <property type="component" value="Unassembled WGS sequence"/>
</dbReference>
<dbReference type="AlphaFoldDB" id="A0A9Q3S120"/>
<dbReference type="InterPro" id="IPR016155">
    <property type="entry name" value="Mopterin_synth/thiamin_S_b"/>
</dbReference>
<accession>A0A9Q3S120</accession>
<organism evidence="1 2">
    <name type="scientific">Qipengyuania aquimaris</name>
    <dbReference type="NCBI Taxonomy" id="255984"/>
    <lineage>
        <taxon>Bacteria</taxon>
        <taxon>Pseudomonadati</taxon>
        <taxon>Pseudomonadota</taxon>
        <taxon>Alphaproteobacteria</taxon>
        <taxon>Sphingomonadales</taxon>
        <taxon>Erythrobacteraceae</taxon>
        <taxon>Qipengyuania</taxon>
    </lineage>
</organism>
<dbReference type="Gene3D" id="3.10.20.30">
    <property type="match status" value="1"/>
</dbReference>
<reference evidence="1" key="1">
    <citation type="submission" date="2021-06" db="EMBL/GenBank/DDBJ databases">
        <title>50 bacteria genomes isolated from Dapeng, Shenzhen, China.</title>
        <authorList>
            <person name="Zheng W."/>
            <person name="Yu S."/>
            <person name="Huang Y."/>
        </authorList>
    </citation>
    <scope>NUCLEOTIDE SEQUENCE</scope>
    <source>
        <strain evidence="1">DP4N28-2</strain>
    </source>
</reference>
<comment type="caution">
    <text evidence="1">The sequence shown here is derived from an EMBL/GenBank/DDBJ whole genome shotgun (WGS) entry which is preliminary data.</text>
</comment>
<proteinExistence type="predicted"/>
<gene>
    <name evidence="1" type="ORF">KUV31_07910</name>
</gene>
<dbReference type="EMBL" id="JAHVKP010000001">
    <property type="protein sequence ID" value="MBY6218264.1"/>
    <property type="molecule type" value="Genomic_DNA"/>
</dbReference>
<evidence type="ECO:0000313" key="2">
    <source>
        <dbReference type="Proteomes" id="UP000824927"/>
    </source>
</evidence>
<dbReference type="InterPro" id="IPR012675">
    <property type="entry name" value="Beta-grasp_dom_sf"/>
</dbReference>
<evidence type="ECO:0000313" key="1">
    <source>
        <dbReference type="EMBL" id="MBY6218264.1"/>
    </source>
</evidence>
<dbReference type="SUPFAM" id="SSF54285">
    <property type="entry name" value="MoaD/ThiS"/>
    <property type="match status" value="1"/>
</dbReference>
<dbReference type="Pfam" id="PF02597">
    <property type="entry name" value="ThiS"/>
    <property type="match status" value="1"/>
</dbReference>
<name>A0A9Q3S120_9SPHN</name>
<sequence>MSVTILFLGPLRDLAGEQEREVAAPLDWDGLLEAVGPEIAEQLGEERVNVACKGKVLADKRTLHAEDGDEVALLPPVSGG</sequence>
<dbReference type="InterPro" id="IPR003749">
    <property type="entry name" value="ThiS/MoaD-like"/>
</dbReference>
<protein>
    <submittedName>
        <fullName evidence="1">MoaD/ThiS family protein</fullName>
    </submittedName>
</protein>